<evidence type="ECO:0000313" key="7">
    <source>
        <dbReference type="Proteomes" id="UP000886700"/>
    </source>
</evidence>
<dbReference type="InterPro" id="IPR002223">
    <property type="entry name" value="Kunitz_BPTI"/>
</dbReference>
<dbReference type="PRINTS" id="PR00759">
    <property type="entry name" value="BASICPTASE"/>
</dbReference>
<evidence type="ECO:0000256" key="5">
    <source>
        <dbReference type="SAM" id="Phobius"/>
    </source>
</evidence>
<dbReference type="CDD" id="cd22621">
    <property type="entry name" value="Kunitz_HAI2_1-like"/>
    <property type="match status" value="1"/>
</dbReference>
<gene>
    <name evidence="8" type="primary">Spint2</name>
</gene>
<dbReference type="PROSITE" id="PS00280">
    <property type="entry name" value="BPTI_KUNITZ_1"/>
    <property type="match status" value="2"/>
</dbReference>
<feature type="compositionally biased region" description="Basic and acidic residues" evidence="4">
    <location>
        <begin position="118"/>
        <end position="136"/>
    </location>
</feature>
<dbReference type="CDD" id="cd22622">
    <property type="entry name" value="Kunitz_HAI2_2-like"/>
    <property type="match status" value="1"/>
</dbReference>
<dbReference type="SUPFAM" id="SSF57362">
    <property type="entry name" value="BPTI-like"/>
    <property type="match status" value="2"/>
</dbReference>
<name>A0A1U8CZM3_MESAU</name>
<evidence type="ECO:0000313" key="8">
    <source>
        <dbReference type="RefSeq" id="XP_012980794.2"/>
    </source>
</evidence>
<sequence>MCCYGRYYVCPSESEGTAASRSELTRKVESAPQHHPSRQGRPGAGRESGGSGARPSRLRRARPAWPGALHPQPGRRLLELPGGRHSRQRPPDVRRCGVPGPGRAAGRVGNRLRPRTRQKPEGRGLPRIRTPRDLPPRHTHSGRSRPELAGLQCACAAVGVPHLLGRPQRPAARGPARRGRQVMAQLCGPRRGRALLALLASLLLSGAEAAGRDLDIHESCGVTKVVGKCRASIPRWWYNVTDGSCQPFVYGGCEGNGNNYHSKEECLEKCAGVTGNTIDGVARNGNGAESSVLSVPRKQDSEDLSGEIFNYEEYCVPKAVTGPCRAAFPRWYYNVEKNSCDSFIYGGCRGNKNSYLSQEACMQRCSGKQTYPILAPGIKAVVLVGLFVTALVLLLGASVVCLVRVARRKQERALRTVWSTGDDKEQLVKNTCVL</sequence>
<feature type="domain" description="BPTI/Kunitz inhibitor" evidence="6">
    <location>
        <begin position="220"/>
        <end position="270"/>
    </location>
</feature>
<keyword evidence="7" id="KW-1185">Reference proteome</keyword>
<evidence type="ECO:0000256" key="3">
    <source>
        <dbReference type="ARBA" id="ARBA00023157"/>
    </source>
</evidence>
<dbReference type="OrthoDB" id="196393at2759"/>
<dbReference type="InterPro" id="IPR036880">
    <property type="entry name" value="Kunitz_BPTI_sf"/>
</dbReference>
<dbReference type="Proteomes" id="UP000886700">
    <property type="component" value="Unplaced"/>
</dbReference>
<evidence type="ECO:0000256" key="1">
    <source>
        <dbReference type="ARBA" id="ARBA00022690"/>
    </source>
</evidence>
<dbReference type="RefSeq" id="XP_012980794.2">
    <property type="nucleotide sequence ID" value="XM_013125340.3"/>
</dbReference>
<dbReference type="SMART" id="SM00131">
    <property type="entry name" value="KU"/>
    <property type="match status" value="2"/>
</dbReference>
<feature type="region of interest" description="Disordered" evidence="4">
    <location>
        <begin position="15"/>
        <end position="146"/>
    </location>
</feature>
<dbReference type="GO" id="GO:0005886">
    <property type="term" value="C:plasma membrane"/>
    <property type="evidence" value="ECO:0007669"/>
    <property type="project" value="UniProtKB-SubCell"/>
</dbReference>
<reference evidence="8" key="1">
    <citation type="submission" date="2025-08" db="UniProtKB">
        <authorList>
            <consortium name="RefSeq"/>
        </authorList>
    </citation>
    <scope>IDENTIFICATION</scope>
    <source>
        <tissue evidence="8">Liver</tissue>
    </source>
</reference>
<protein>
    <submittedName>
        <fullName evidence="8">Kunitz-type protease inhibitor 2</fullName>
    </submittedName>
</protein>
<dbReference type="Gene3D" id="4.10.410.10">
    <property type="entry name" value="Pancreatic trypsin inhibitor Kunitz domain"/>
    <property type="match status" value="2"/>
</dbReference>
<dbReference type="STRING" id="10036.ENSMAUP00000008495"/>
<keyword evidence="5" id="KW-0812">Transmembrane</keyword>
<dbReference type="GO" id="GO:0004867">
    <property type="term" value="F:serine-type endopeptidase inhibitor activity"/>
    <property type="evidence" value="ECO:0007669"/>
    <property type="project" value="UniProtKB-KW"/>
</dbReference>
<feature type="compositionally biased region" description="Gly residues" evidence="4">
    <location>
        <begin position="42"/>
        <end position="52"/>
    </location>
</feature>
<dbReference type="GO" id="GO:0005737">
    <property type="term" value="C:cytoplasm"/>
    <property type="evidence" value="ECO:0007669"/>
    <property type="project" value="UniProtKB-SubCell"/>
</dbReference>
<evidence type="ECO:0000259" key="6">
    <source>
        <dbReference type="PROSITE" id="PS50279"/>
    </source>
</evidence>
<dbReference type="AlphaFoldDB" id="A0A1U8CZM3"/>
<feature type="domain" description="BPTI/Kunitz inhibitor" evidence="6">
    <location>
        <begin position="315"/>
        <end position="365"/>
    </location>
</feature>
<keyword evidence="5" id="KW-0472">Membrane</keyword>
<dbReference type="GeneID" id="101839885"/>
<accession>A0A1U8CZM3</accession>
<feature type="transmembrane region" description="Helical" evidence="5">
    <location>
        <begin position="380"/>
        <end position="405"/>
    </location>
</feature>
<dbReference type="KEGG" id="maua:101839885"/>
<dbReference type="PANTHER" id="PTHR47247:SF1">
    <property type="entry name" value="KUNITZ-TYPE PROTEASE INHIBITOR 2"/>
    <property type="match status" value="1"/>
</dbReference>
<dbReference type="PANTHER" id="PTHR47247">
    <property type="entry name" value="KUNITZ-TYPE PROTEASE INHIBITOR 2"/>
    <property type="match status" value="1"/>
</dbReference>
<proteinExistence type="predicted"/>
<evidence type="ECO:0000256" key="2">
    <source>
        <dbReference type="ARBA" id="ARBA00022900"/>
    </source>
</evidence>
<dbReference type="Pfam" id="PF00014">
    <property type="entry name" value="Kunitz_BPTI"/>
    <property type="match status" value="2"/>
</dbReference>
<dbReference type="PROSITE" id="PS50279">
    <property type="entry name" value="BPTI_KUNITZ_2"/>
    <property type="match status" value="2"/>
</dbReference>
<organism evidence="7 8">
    <name type="scientific">Mesocricetus auratus</name>
    <name type="common">Golden hamster</name>
    <dbReference type="NCBI Taxonomy" id="10036"/>
    <lineage>
        <taxon>Eukaryota</taxon>
        <taxon>Metazoa</taxon>
        <taxon>Chordata</taxon>
        <taxon>Craniata</taxon>
        <taxon>Vertebrata</taxon>
        <taxon>Euteleostomi</taxon>
        <taxon>Mammalia</taxon>
        <taxon>Eutheria</taxon>
        <taxon>Euarchontoglires</taxon>
        <taxon>Glires</taxon>
        <taxon>Rodentia</taxon>
        <taxon>Myomorpha</taxon>
        <taxon>Muroidea</taxon>
        <taxon>Cricetidae</taxon>
        <taxon>Cricetinae</taxon>
        <taxon>Mesocricetus</taxon>
    </lineage>
</organism>
<keyword evidence="2" id="KW-0722">Serine protease inhibitor</keyword>
<evidence type="ECO:0000256" key="4">
    <source>
        <dbReference type="SAM" id="MobiDB-lite"/>
    </source>
</evidence>
<dbReference type="CTD" id="10653"/>
<keyword evidence="1 8" id="KW-0646">Protease inhibitor</keyword>
<keyword evidence="3" id="KW-1015">Disulfide bond</keyword>
<dbReference type="InterPro" id="IPR020901">
    <property type="entry name" value="Prtase_inh_Kunz-CS"/>
</dbReference>
<dbReference type="eggNOG" id="KOG4295">
    <property type="taxonomic scope" value="Eukaryota"/>
</dbReference>
<keyword evidence="5" id="KW-1133">Transmembrane helix</keyword>